<gene>
    <name evidence="2" type="ORF">DFR51_3212</name>
    <name evidence="1" type="ORF">SmB9_30500</name>
</gene>
<dbReference type="KEGG" id="smic:SmB9_30500"/>
<evidence type="ECO:0000313" key="3">
    <source>
        <dbReference type="Proteomes" id="UP000275727"/>
    </source>
</evidence>
<dbReference type="EMBL" id="RBWX01000010">
    <property type="protein sequence ID" value="RKS86505.1"/>
    <property type="molecule type" value="Genomic_DNA"/>
</dbReference>
<reference evidence="1 3" key="1">
    <citation type="submission" date="2018-06" db="EMBL/GenBank/DDBJ databases">
        <title>Complete Genome Sequence of the Microcystin-Degrading Bacterium Sphingosinicella microcystinivorans Strain B-9.</title>
        <authorList>
            <person name="Jin H."/>
            <person name="Nishizawa T."/>
            <person name="Guo Y."/>
            <person name="Nishizawa A."/>
            <person name="Park H."/>
            <person name="Kato H."/>
            <person name="Tsuji K."/>
            <person name="Harada K."/>
        </authorList>
    </citation>
    <scope>NUCLEOTIDE SEQUENCE [LARGE SCALE GENOMIC DNA]</scope>
    <source>
        <strain evidence="1 3">B9</strain>
    </source>
</reference>
<dbReference type="Proteomes" id="UP000275727">
    <property type="component" value="Chromosome"/>
</dbReference>
<dbReference type="AlphaFoldDB" id="A0AAD1D7N2"/>
<dbReference type="RefSeq" id="WP_160119244.1">
    <property type="nucleotide sequence ID" value="NZ_AP018711.1"/>
</dbReference>
<protein>
    <submittedName>
        <fullName evidence="1">Uncharacterized protein</fullName>
    </submittedName>
</protein>
<accession>A0AAD1D7N2</accession>
<reference evidence="2 4" key="2">
    <citation type="submission" date="2018-10" db="EMBL/GenBank/DDBJ databases">
        <title>Genomic Encyclopedia of Type Strains, Phase IV (KMG-IV): sequencing the most valuable type-strain genomes for metagenomic binning, comparative biology and taxonomic classification.</title>
        <authorList>
            <person name="Goeker M."/>
        </authorList>
    </citation>
    <scope>NUCLEOTIDE SEQUENCE [LARGE SCALE GENOMIC DNA]</scope>
    <source>
        <strain evidence="2 4">DSM 19791</strain>
    </source>
</reference>
<organism evidence="1 3">
    <name type="scientific">Sphingosinicella microcystinivorans</name>
    <dbReference type="NCBI Taxonomy" id="335406"/>
    <lineage>
        <taxon>Bacteria</taxon>
        <taxon>Pseudomonadati</taxon>
        <taxon>Pseudomonadota</taxon>
        <taxon>Alphaproteobacteria</taxon>
        <taxon>Sphingomonadales</taxon>
        <taxon>Sphingosinicellaceae</taxon>
        <taxon>Sphingosinicella</taxon>
    </lineage>
</organism>
<evidence type="ECO:0000313" key="4">
    <source>
        <dbReference type="Proteomes" id="UP000276029"/>
    </source>
</evidence>
<evidence type="ECO:0000313" key="1">
    <source>
        <dbReference type="EMBL" id="BBE35392.1"/>
    </source>
</evidence>
<name>A0AAD1D7N2_SPHMI</name>
<dbReference type="EMBL" id="AP018711">
    <property type="protein sequence ID" value="BBE35392.1"/>
    <property type="molecule type" value="Genomic_DNA"/>
</dbReference>
<proteinExistence type="predicted"/>
<dbReference type="Proteomes" id="UP000276029">
    <property type="component" value="Unassembled WGS sequence"/>
</dbReference>
<sequence>MQVHETQANVIAVNIEAQSRPYSAHSGSAWATPLETARTDAGLSRQELKALRSRIDVVRKDDGVEYVGVGDTLLLLCHGPNGASVVRWLCGIVLPTIASDGEYYMPDSTAGAEVMGSPDWASLPLDSLMASDDWKAILLNERELPNADQIRRWIFDDVLPRLAMSKGYALAA</sequence>
<evidence type="ECO:0000313" key="2">
    <source>
        <dbReference type="EMBL" id="RKS86505.1"/>
    </source>
</evidence>
<keyword evidence="4" id="KW-1185">Reference proteome</keyword>